<evidence type="ECO:0000256" key="1">
    <source>
        <dbReference type="SAM" id="Coils"/>
    </source>
</evidence>
<feature type="coiled-coil region" evidence="1">
    <location>
        <begin position="351"/>
        <end position="396"/>
    </location>
</feature>
<proteinExistence type="predicted"/>
<gene>
    <name evidence="3" type="ORF">Agabi119p4_5081</name>
</gene>
<evidence type="ECO:0000256" key="2">
    <source>
        <dbReference type="SAM" id="MobiDB-lite"/>
    </source>
</evidence>
<evidence type="ECO:0000313" key="4">
    <source>
        <dbReference type="Proteomes" id="UP000629468"/>
    </source>
</evidence>
<evidence type="ECO:0000313" key="3">
    <source>
        <dbReference type="EMBL" id="KAF7776688.1"/>
    </source>
</evidence>
<dbReference type="SUPFAM" id="SSF50494">
    <property type="entry name" value="Trypsin-like serine proteases"/>
    <property type="match status" value="2"/>
</dbReference>
<accession>A0A8H7KI05</accession>
<name>A0A8H7KI05_AGABI</name>
<sequence>MFGSQETPRYGRQSRARDGKWFGPLDKSDHQRTVDGAFGICSVNAVLSRISQCLPQTTTTFIQSRVAEFSSKDVKPPVTQTIYNSLTHNVINQMNANTPSIPSCAEAAYYYYGLPSEPALVARSSVNLWDEPTGPEAYLKAKELQPVGPHALNRVWESTVASAIELYLGDQRVQWTSLDPVRIGYAGSTDFPVVIWVGIIPNSLSSEKGLSIALGCHRILVENGNSDVHVEIRQSTTSLHARLYKPVRTVSPTVQANEPFATSLGLPICGANTTTIEGTGGFFFTDSNHPGKLFLITARHVLFHPDYTSKVRYEKRSNSQAAKNVFLLGDDALKMRINNIHTEIGRKNIILEQLVERLQNFEGQYDEETEEERTIILRLQGEAKQAIAALEQLLHNVTRDWDSPAGRTIGHTVFSPPLGFGVGPNQYTEDWAVVEINRSCIDSTNFVGNCIDLGTSVPVDEFTTWMFPSRANPTSFKYPGDRFLRFFGTIPDSEMGRPDGRTLDQDNNPVIMVIKRGGASDLTVGRLNSIRSVIRFYFKGVPGSSTREVAVFPRNSKSGAFSMKGDSGSVVVDGKGRIAGILTGGTGATEVSDCTYVTSINFLVDRLKASGYKPNIFPTVTDL</sequence>
<dbReference type="Proteomes" id="UP000629468">
    <property type="component" value="Unassembled WGS sequence"/>
</dbReference>
<dbReference type="InterPro" id="IPR009003">
    <property type="entry name" value="Peptidase_S1_PA"/>
</dbReference>
<evidence type="ECO:0008006" key="5">
    <source>
        <dbReference type="Google" id="ProtNLM"/>
    </source>
</evidence>
<dbReference type="AlphaFoldDB" id="A0A8H7KI05"/>
<reference evidence="3 4" key="1">
    <citation type="journal article" name="Sci. Rep.">
        <title>Telomere-to-telomere assembled and centromere annotated genomes of the two main subspecies of the button mushroom Agaricus bisporus reveal especially polymorphic chromosome ends.</title>
        <authorList>
            <person name="Sonnenberg A.S.M."/>
            <person name="Sedaghat-Telgerd N."/>
            <person name="Lavrijssen B."/>
            <person name="Ohm R.A."/>
            <person name="Hendrickx P.M."/>
            <person name="Scholtmeijer K."/>
            <person name="Baars J.J.P."/>
            <person name="van Peer A."/>
        </authorList>
    </citation>
    <scope>NUCLEOTIDE SEQUENCE [LARGE SCALE GENOMIC DNA]</scope>
    <source>
        <strain evidence="3 4">H119_p4</strain>
    </source>
</reference>
<organism evidence="3 4">
    <name type="scientific">Agaricus bisporus var. burnettii</name>
    <dbReference type="NCBI Taxonomy" id="192524"/>
    <lineage>
        <taxon>Eukaryota</taxon>
        <taxon>Fungi</taxon>
        <taxon>Dikarya</taxon>
        <taxon>Basidiomycota</taxon>
        <taxon>Agaricomycotina</taxon>
        <taxon>Agaricomycetes</taxon>
        <taxon>Agaricomycetidae</taxon>
        <taxon>Agaricales</taxon>
        <taxon>Agaricineae</taxon>
        <taxon>Agaricaceae</taxon>
        <taxon>Agaricus</taxon>
    </lineage>
</organism>
<dbReference type="EMBL" id="JABXXO010000006">
    <property type="protein sequence ID" value="KAF7776688.1"/>
    <property type="molecule type" value="Genomic_DNA"/>
</dbReference>
<keyword evidence="1" id="KW-0175">Coiled coil</keyword>
<protein>
    <recommendedName>
        <fullName evidence="5">Serine protease</fullName>
    </recommendedName>
</protein>
<feature type="region of interest" description="Disordered" evidence="2">
    <location>
        <begin position="1"/>
        <end position="25"/>
    </location>
</feature>
<comment type="caution">
    <text evidence="3">The sequence shown here is derived from an EMBL/GenBank/DDBJ whole genome shotgun (WGS) entry which is preliminary data.</text>
</comment>
<feature type="compositionally biased region" description="Basic and acidic residues" evidence="2">
    <location>
        <begin position="15"/>
        <end position="25"/>
    </location>
</feature>